<evidence type="ECO:0000313" key="2">
    <source>
        <dbReference type="Proteomes" id="UP001629113"/>
    </source>
</evidence>
<evidence type="ECO:0000313" key="1">
    <source>
        <dbReference type="EMBL" id="KAL3418785.1"/>
    </source>
</evidence>
<name>A0ABR4P647_9HELO</name>
<accession>A0ABR4P647</accession>
<comment type="caution">
    <text evidence="1">The sequence shown here is derived from an EMBL/GenBank/DDBJ whole genome shotgun (WGS) entry which is preliminary data.</text>
</comment>
<organism evidence="1 2">
    <name type="scientific">Phlyctema vagabunda</name>
    <dbReference type="NCBI Taxonomy" id="108571"/>
    <lineage>
        <taxon>Eukaryota</taxon>
        <taxon>Fungi</taxon>
        <taxon>Dikarya</taxon>
        <taxon>Ascomycota</taxon>
        <taxon>Pezizomycotina</taxon>
        <taxon>Leotiomycetes</taxon>
        <taxon>Helotiales</taxon>
        <taxon>Dermateaceae</taxon>
        <taxon>Phlyctema</taxon>
    </lineage>
</organism>
<protein>
    <submittedName>
        <fullName evidence="1">Uncharacterized protein</fullName>
    </submittedName>
</protein>
<proteinExistence type="predicted"/>
<reference evidence="1 2" key="1">
    <citation type="submission" date="2024-06" db="EMBL/GenBank/DDBJ databases">
        <title>Complete genome of Phlyctema vagabunda strain 19-DSS-EL-015.</title>
        <authorList>
            <person name="Fiorenzani C."/>
        </authorList>
    </citation>
    <scope>NUCLEOTIDE SEQUENCE [LARGE SCALE GENOMIC DNA]</scope>
    <source>
        <strain evidence="1 2">19-DSS-EL-015</strain>
    </source>
</reference>
<gene>
    <name evidence="1" type="ORF">PVAG01_09006</name>
</gene>
<dbReference type="Proteomes" id="UP001629113">
    <property type="component" value="Unassembled WGS sequence"/>
</dbReference>
<sequence>MMRRAIKCVMRCEEVQGVATWENIPRQFGKPSSSSSRAAS</sequence>
<keyword evidence="2" id="KW-1185">Reference proteome</keyword>
<dbReference type="EMBL" id="JBFCZG010000008">
    <property type="protein sequence ID" value="KAL3418785.1"/>
    <property type="molecule type" value="Genomic_DNA"/>
</dbReference>